<dbReference type="AlphaFoldDB" id="A0A0E9TBW4"/>
<reference evidence="1" key="1">
    <citation type="submission" date="2014-11" db="EMBL/GenBank/DDBJ databases">
        <authorList>
            <person name="Amaro Gonzalez C."/>
        </authorList>
    </citation>
    <scope>NUCLEOTIDE SEQUENCE</scope>
</reference>
<reference evidence="1" key="2">
    <citation type="journal article" date="2015" name="Fish Shellfish Immunol.">
        <title>Early steps in the European eel (Anguilla anguilla)-Vibrio vulnificus interaction in the gills: Role of the RtxA13 toxin.</title>
        <authorList>
            <person name="Callol A."/>
            <person name="Pajuelo D."/>
            <person name="Ebbesson L."/>
            <person name="Teles M."/>
            <person name="MacKenzie S."/>
            <person name="Amaro C."/>
        </authorList>
    </citation>
    <scope>NUCLEOTIDE SEQUENCE</scope>
</reference>
<protein>
    <submittedName>
        <fullName evidence="1">Uncharacterized protein</fullName>
    </submittedName>
</protein>
<evidence type="ECO:0000313" key="1">
    <source>
        <dbReference type="EMBL" id="JAH50912.1"/>
    </source>
</evidence>
<name>A0A0E9TBW4_ANGAN</name>
<organism evidence="1">
    <name type="scientific">Anguilla anguilla</name>
    <name type="common">European freshwater eel</name>
    <name type="synonym">Muraena anguilla</name>
    <dbReference type="NCBI Taxonomy" id="7936"/>
    <lineage>
        <taxon>Eukaryota</taxon>
        <taxon>Metazoa</taxon>
        <taxon>Chordata</taxon>
        <taxon>Craniata</taxon>
        <taxon>Vertebrata</taxon>
        <taxon>Euteleostomi</taxon>
        <taxon>Actinopterygii</taxon>
        <taxon>Neopterygii</taxon>
        <taxon>Teleostei</taxon>
        <taxon>Anguilliformes</taxon>
        <taxon>Anguillidae</taxon>
        <taxon>Anguilla</taxon>
    </lineage>
</organism>
<dbReference type="EMBL" id="GBXM01057665">
    <property type="protein sequence ID" value="JAH50912.1"/>
    <property type="molecule type" value="Transcribed_RNA"/>
</dbReference>
<accession>A0A0E9TBW4</accession>
<sequence>MYSLFPNKICSSARDKVFTLV</sequence>
<proteinExistence type="predicted"/>